<proteinExistence type="predicted"/>
<keyword evidence="2" id="KW-1185">Reference proteome</keyword>
<dbReference type="Proteomes" id="UP000322214">
    <property type="component" value="Chromosome"/>
</dbReference>
<accession>A0A5B9PQA2</accession>
<dbReference type="AlphaFoldDB" id="A0A5B9PQA2"/>
<name>A0A5B9PQA2_9BACT</name>
<dbReference type="EMBL" id="CP042912">
    <property type="protein sequence ID" value="QEG24483.1"/>
    <property type="molecule type" value="Genomic_DNA"/>
</dbReference>
<evidence type="ECO:0000313" key="1">
    <source>
        <dbReference type="EMBL" id="QEG24483.1"/>
    </source>
</evidence>
<reference evidence="1 2" key="1">
    <citation type="submission" date="2019-08" db="EMBL/GenBank/DDBJ databases">
        <title>Deep-cultivation of Planctomycetes and their phenomic and genomic characterization uncovers novel biology.</title>
        <authorList>
            <person name="Wiegand S."/>
            <person name="Jogler M."/>
            <person name="Boedeker C."/>
            <person name="Pinto D."/>
            <person name="Vollmers J."/>
            <person name="Rivas-Marin E."/>
            <person name="Kohn T."/>
            <person name="Peeters S.H."/>
            <person name="Heuer A."/>
            <person name="Rast P."/>
            <person name="Oberbeckmann S."/>
            <person name="Bunk B."/>
            <person name="Jeske O."/>
            <person name="Meyerdierks A."/>
            <person name="Storesund J.E."/>
            <person name="Kallscheuer N."/>
            <person name="Luecker S."/>
            <person name="Lage O.M."/>
            <person name="Pohl T."/>
            <person name="Merkel B.J."/>
            <person name="Hornburger P."/>
            <person name="Mueller R.-W."/>
            <person name="Bruemmer F."/>
            <person name="Labrenz M."/>
            <person name="Spormann A.M."/>
            <person name="Op den Camp H."/>
            <person name="Overmann J."/>
            <person name="Amann R."/>
            <person name="Jetten M.S.M."/>
            <person name="Mascher T."/>
            <person name="Medema M.H."/>
            <person name="Devos D.P."/>
            <person name="Kaster A.-K."/>
            <person name="Ovreas L."/>
            <person name="Rohde M."/>
            <person name="Galperin M.Y."/>
            <person name="Jogler C."/>
        </authorList>
    </citation>
    <scope>NUCLEOTIDE SEQUENCE [LARGE SCALE GENOMIC DNA]</scope>
    <source>
        <strain evidence="1 2">FC18</strain>
    </source>
</reference>
<sequence length="85" mass="9568">MAGQSGRPSTEPDFLISMRDELNHCLQDHVAAFRQSDRTIEPVRGCSESLQFLNRVWPAFTGSHSNAIVQRQHEDLSIADRTGFP</sequence>
<organism evidence="1 2">
    <name type="scientific">Mariniblastus fucicola</name>
    <dbReference type="NCBI Taxonomy" id="980251"/>
    <lineage>
        <taxon>Bacteria</taxon>
        <taxon>Pseudomonadati</taxon>
        <taxon>Planctomycetota</taxon>
        <taxon>Planctomycetia</taxon>
        <taxon>Pirellulales</taxon>
        <taxon>Pirellulaceae</taxon>
        <taxon>Mariniblastus</taxon>
    </lineage>
</organism>
<gene>
    <name evidence="1" type="ORF">MFFC18_44030</name>
</gene>
<protein>
    <submittedName>
        <fullName evidence="1">Uncharacterized protein</fullName>
    </submittedName>
</protein>
<dbReference type="KEGG" id="mff:MFFC18_44030"/>
<evidence type="ECO:0000313" key="2">
    <source>
        <dbReference type="Proteomes" id="UP000322214"/>
    </source>
</evidence>
<dbReference type="STRING" id="980251.GCA_001642875_01166"/>